<evidence type="ECO:0000256" key="2">
    <source>
        <dbReference type="ARBA" id="ARBA00015955"/>
    </source>
</evidence>
<dbReference type="Proteomes" id="UP000601435">
    <property type="component" value="Unassembled WGS sequence"/>
</dbReference>
<evidence type="ECO:0000256" key="5">
    <source>
        <dbReference type="ARBA" id="ARBA00023015"/>
    </source>
</evidence>
<dbReference type="InterPro" id="IPR001789">
    <property type="entry name" value="Sig_transdc_resp-reg_receiver"/>
</dbReference>
<comment type="caution">
    <text evidence="11">The sequence shown here is derived from an EMBL/GenBank/DDBJ whole genome shotgun (WGS) entry which is preliminary data.</text>
</comment>
<dbReference type="EMBL" id="CAJNJA010005593">
    <property type="protein sequence ID" value="CAE7193921.1"/>
    <property type="molecule type" value="Genomic_DNA"/>
</dbReference>
<dbReference type="Gene3D" id="3.40.50.2300">
    <property type="match status" value="1"/>
</dbReference>
<keyword evidence="5" id="KW-0805">Transcription regulation</keyword>
<evidence type="ECO:0000256" key="6">
    <source>
        <dbReference type="ARBA" id="ARBA00023125"/>
    </source>
</evidence>
<evidence type="ECO:0000313" key="11">
    <source>
        <dbReference type="EMBL" id="CAE7193921.1"/>
    </source>
</evidence>
<comment type="function">
    <text evidence="1">Probable promoter-specific protein mediating the interaction between DNA and RNA polymerase.</text>
</comment>
<keyword evidence="3 9" id="KW-0597">Phosphoprotein</keyword>
<reference evidence="11" key="1">
    <citation type="submission" date="2021-02" db="EMBL/GenBank/DDBJ databases">
        <authorList>
            <person name="Dougan E. K."/>
            <person name="Rhodes N."/>
            <person name="Thang M."/>
            <person name="Chan C."/>
        </authorList>
    </citation>
    <scope>NUCLEOTIDE SEQUENCE</scope>
</reference>
<keyword evidence="6" id="KW-0238">DNA-binding</keyword>
<evidence type="ECO:0000256" key="1">
    <source>
        <dbReference type="ARBA" id="ARBA00003612"/>
    </source>
</evidence>
<keyword evidence="7" id="KW-0804">Transcription</keyword>
<dbReference type="InterPro" id="IPR050595">
    <property type="entry name" value="Bact_response_regulator"/>
</dbReference>
<keyword evidence="12" id="KW-1185">Reference proteome</keyword>
<gene>
    <name evidence="11" type="primary">pleD</name>
    <name evidence="11" type="ORF">SNEC2469_LOCUS1270</name>
</gene>
<dbReference type="GO" id="GO:0000160">
    <property type="term" value="P:phosphorelay signal transduction system"/>
    <property type="evidence" value="ECO:0007669"/>
    <property type="project" value="UniProtKB-KW"/>
</dbReference>
<dbReference type="SMART" id="SM00448">
    <property type="entry name" value="REC"/>
    <property type="match status" value="1"/>
</dbReference>
<evidence type="ECO:0000259" key="10">
    <source>
        <dbReference type="PROSITE" id="PS50110"/>
    </source>
</evidence>
<feature type="modified residue" description="4-aspartylphosphate" evidence="9">
    <location>
        <position position="71"/>
    </location>
</feature>
<dbReference type="SUPFAM" id="SSF52172">
    <property type="entry name" value="CheY-like"/>
    <property type="match status" value="1"/>
</dbReference>
<evidence type="ECO:0000256" key="9">
    <source>
        <dbReference type="PROSITE-ProRule" id="PRU00169"/>
    </source>
</evidence>
<dbReference type="AlphaFoldDB" id="A0A812J0T8"/>
<dbReference type="InterPro" id="IPR011006">
    <property type="entry name" value="CheY-like_superfamily"/>
</dbReference>
<dbReference type="PANTHER" id="PTHR44591">
    <property type="entry name" value="STRESS RESPONSE REGULATOR PROTEIN 1"/>
    <property type="match status" value="1"/>
</dbReference>
<dbReference type="Pfam" id="PF00072">
    <property type="entry name" value="Response_reg"/>
    <property type="match status" value="1"/>
</dbReference>
<name>A0A812J0T8_9DINO</name>
<evidence type="ECO:0000313" key="12">
    <source>
        <dbReference type="Proteomes" id="UP000601435"/>
    </source>
</evidence>
<dbReference type="FunFam" id="3.40.50.2300:FF:000001">
    <property type="entry name" value="DNA-binding response regulator PhoB"/>
    <property type="match status" value="1"/>
</dbReference>
<dbReference type="PANTHER" id="PTHR44591:SF3">
    <property type="entry name" value="RESPONSE REGULATORY DOMAIN-CONTAINING PROTEIN"/>
    <property type="match status" value="1"/>
</dbReference>
<feature type="domain" description="Response regulatory" evidence="10">
    <location>
        <begin position="22"/>
        <end position="138"/>
    </location>
</feature>
<proteinExistence type="predicted"/>
<organism evidence="11 12">
    <name type="scientific">Symbiodinium necroappetens</name>
    <dbReference type="NCBI Taxonomy" id="1628268"/>
    <lineage>
        <taxon>Eukaryota</taxon>
        <taxon>Sar</taxon>
        <taxon>Alveolata</taxon>
        <taxon>Dinophyceae</taxon>
        <taxon>Suessiales</taxon>
        <taxon>Symbiodiniaceae</taxon>
        <taxon>Symbiodinium</taxon>
    </lineage>
</organism>
<protein>
    <recommendedName>
        <fullName evidence="2">Probable transcriptional regulator ycf27</fullName>
    </recommendedName>
    <alternativeName>
        <fullName evidence="8">OmpR-like protein</fullName>
    </alternativeName>
</protein>
<evidence type="ECO:0000256" key="4">
    <source>
        <dbReference type="ARBA" id="ARBA00023012"/>
    </source>
</evidence>
<accession>A0A812J0T8</accession>
<evidence type="ECO:0000256" key="8">
    <source>
        <dbReference type="ARBA" id="ARBA00032623"/>
    </source>
</evidence>
<evidence type="ECO:0000256" key="7">
    <source>
        <dbReference type="ARBA" id="ARBA00023163"/>
    </source>
</evidence>
<dbReference type="GO" id="GO:0003677">
    <property type="term" value="F:DNA binding"/>
    <property type="evidence" value="ECO:0007669"/>
    <property type="project" value="UniProtKB-KW"/>
</dbReference>
<dbReference type="OrthoDB" id="449392at2759"/>
<sequence length="159" mass="17342">MTPNTPIKPEALDEQIDLADATILVVDDHEQNLELIQAYLEDVGCGVTSASDGVEALESVDRQAPDLIVLDVMMPRMSGFQVCQKIKANPATRDIPVVMVTALSEVGDVERAVEAGADEFLTKPVHKIELVTRVKALLRYSLLKKQYDAALEQVKKLGG</sequence>
<keyword evidence="4" id="KW-0902">Two-component regulatory system</keyword>
<dbReference type="PROSITE" id="PS50110">
    <property type="entry name" value="RESPONSE_REGULATORY"/>
    <property type="match status" value="1"/>
</dbReference>
<evidence type="ECO:0000256" key="3">
    <source>
        <dbReference type="ARBA" id="ARBA00022553"/>
    </source>
</evidence>